<protein>
    <recommendedName>
        <fullName evidence="14">Bidirectional sugar transporter SWEET</fullName>
    </recommendedName>
</protein>
<evidence type="ECO:0000256" key="5">
    <source>
        <dbReference type="ARBA" id="ARBA00022597"/>
    </source>
</evidence>
<keyword evidence="5" id="KW-0762">Sugar transport</keyword>
<keyword evidence="13" id="KW-1185">Reference proteome</keyword>
<dbReference type="Proteomes" id="UP000041254">
    <property type="component" value="Unassembled WGS sequence"/>
</dbReference>
<evidence type="ECO:0000256" key="6">
    <source>
        <dbReference type="ARBA" id="ARBA00022692"/>
    </source>
</evidence>
<dbReference type="VEuPathDB" id="CryptoDB:Vbra_4378"/>
<keyword evidence="3" id="KW-0813">Transport</keyword>
<dbReference type="OrthoDB" id="446933at2759"/>
<evidence type="ECO:0000256" key="8">
    <source>
        <dbReference type="ARBA" id="ARBA00022989"/>
    </source>
</evidence>
<gene>
    <name evidence="12" type="ORF">Vbra_4378</name>
</gene>
<dbReference type="InterPro" id="IPR004316">
    <property type="entry name" value="SWEET_rpt"/>
</dbReference>
<name>A0A0G4FA77_VITBC</name>
<feature type="compositionally biased region" description="Low complexity" evidence="10">
    <location>
        <begin position="1"/>
        <end position="18"/>
    </location>
</feature>
<feature type="transmembrane region" description="Helical" evidence="11">
    <location>
        <begin position="132"/>
        <end position="153"/>
    </location>
</feature>
<reference evidence="12 13" key="1">
    <citation type="submission" date="2014-11" db="EMBL/GenBank/DDBJ databases">
        <authorList>
            <person name="Zhu J."/>
            <person name="Qi W."/>
            <person name="Song R."/>
        </authorList>
    </citation>
    <scope>NUCLEOTIDE SEQUENCE [LARGE SCALE GENOMIC DNA]</scope>
</reference>
<feature type="transmembrane region" description="Helical" evidence="11">
    <location>
        <begin position="97"/>
        <end position="120"/>
    </location>
</feature>
<evidence type="ECO:0000256" key="7">
    <source>
        <dbReference type="ARBA" id="ARBA00022737"/>
    </source>
</evidence>
<feature type="transmembrane region" description="Helical" evidence="11">
    <location>
        <begin position="220"/>
        <end position="239"/>
    </location>
</feature>
<feature type="region of interest" description="Disordered" evidence="10">
    <location>
        <begin position="1"/>
        <end position="61"/>
    </location>
</feature>
<feature type="compositionally biased region" description="Low complexity" evidence="10">
    <location>
        <begin position="37"/>
        <end position="60"/>
    </location>
</feature>
<evidence type="ECO:0008006" key="14">
    <source>
        <dbReference type="Google" id="ProtNLM"/>
    </source>
</evidence>
<feature type="compositionally biased region" description="Polar residues" evidence="10">
    <location>
        <begin position="19"/>
        <end position="29"/>
    </location>
</feature>
<evidence type="ECO:0000256" key="11">
    <source>
        <dbReference type="SAM" id="Phobius"/>
    </source>
</evidence>
<comment type="subcellular location">
    <subcellularLocation>
        <location evidence="1">Cell membrane</location>
        <topology evidence="1">Multi-pass membrane protein</topology>
    </subcellularLocation>
</comment>
<evidence type="ECO:0000256" key="9">
    <source>
        <dbReference type="ARBA" id="ARBA00023136"/>
    </source>
</evidence>
<feature type="transmembrane region" description="Helical" evidence="11">
    <location>
        <begin position="304"/>
        <end position="325"/>
    </location>
</feature>
<organism evidence="12 13">
    <name type="scientific">Vitrella brassicaformis (strain CCMP3155)</name>
    <dbReference type="NCBI Taxonomy" id="1169540"/>
    <lineage>
        <taxon>Eukaryota</taxon>
        <taxon>Sar</taxon>
        <taxon>Alveolata</taxon>
        <taxon>Colpodellida</taxon>
        <taxon>Vitrellaceae</taxon>
        <taxon>Vitrella</taxon>
    </lineage>
</organism>
<comment type="similarity">
    <text evidence="2">Belongs to the SWEET sugar transporter family.</text>
</comment>
<proteinExistence type="inferred from homology"/>
<dbReference type="PANTHER" id="PTHR10791">
    <property type="entry name" value="RAG1-ACTIVATING PROTEIN 1"/>
    <property type="match status" value="1"/>
</dbReference>
<evidence type="ECO:0000256" key="2">
    <source>
        <dbReference type="ARBA" id="ARBA00007809"/>
    </source>
</evidence>
<keyword evidence="6 11" id="KW-0812">Transmembrane</keyword>
<dbReference type="Pfam" id="PF03083">
    <property type="entry name" value="MtN3_slv"/>
    <property type="match status" value="2"/>
</dbReference>
<dbReference type="PhylomeDB" id="A0A0G4FA77"/>
<keyword evidence="9 11" id="KW-0472">Membrane</keyword>
<dbReference type="GO" id="GO:0051119">
    <property type="term" value="F:sugar transmembrane transporter activity"/>
    <property type="evidence" value="ECO:0007669"/>
    <property type="project" value="InterPro"/>
</dbReference>
<evidence type="ECO:0000256" key="4">
    <source>
        <dbReference type="ARBA" id="ARBA00022475"/>
    </source>
</evidence>
<dbReference type="PANTHER" id="PTHR10791:SF30">
    <property type="entry name" value="SUGAR TRANSPORTER SWEET1"/>
    <property type="match status" value="1"/>
</dbReference>
<dbReference type="GO" id="GO:0005886">
    <property type="term" value="C:plasma membrane"/>
    <property type="evidence" value="ECO:0007669"/>
    <property type="project" value="UniProtKB-SubCell"/>
</dbReference>
<dbReference type="InterPro" id="IPR047664">
    <property type="entry name" value="SWEET"/>
</dbReference>
<dbReference type="EMBL" id="CDMY01000395">
    <property type="protein sequence ID" value="CEM09786.1"/>
    <property type="molecule type" value="Genomic_DNA"/>
</dbReference>
<evidence type="ECO:0000313" key="12">
    <source>
        <dbReference type="EMBL" id="CEM09786.1"/>
    </source>
</evidence>
<evidence type="ECO:0000256" key="10">
    <source>
        <dbReference type="SAM" id="MobiDB-lite"/>
    </source>
</evidence>
<feature type="transmembrane region" description="Helical" evidence="11">
    <location>
        <begin position="277"/>
        <end position="298"/>
    </location>
</feature>
<keyword evidence="8 11" id="KW-1133">Transmembrane helix</keyword>
<evidence type="ECO:0000256" key="1">
    <source>
        <dbReference type="ARBA" id="ARBA00004651"/>
    </source>
</evidence>
<dbReference type="InParanoid" id="A0A0G4FA77"/>
<evidence type="ECO:0000256" key="3">
    <source>
        <dbReference type="ARBA" id="ARBA00022448"/>
    </source>
</evidence>
<sequence>MSTTQTTTTTVMVTTQPTAPSMNSHQSNASPLPLPKPSSSHNATSPDGGSTCSSSGSSTTHKGHNFIPKKAILGHKSSSYNLGKLPPPRKSLLTQCIYLLSNLFATVVTLMASVMLLFALSHAAHVLEDASTYLAVVCPVTSFLLFFSPFGVVKTAISKNSAEALPVKLFVVQSLANLLAIDYGLKVQNLPVVVTNTIGVLLQVTWLSSHHYITRRNSRWHRFALSIALGVGVVFYMCSFADERIVGVGVFVANFMLFGTPVLQLGEVLATRKSDGIPFAISLAMVITNACWSVYGLLVEDVVLWLPSVLGYLLSVFQLLIIAWCHSYLPFDITFLALVFPSPKDTSGDKTPKQVLVKALPPATMLKRFAEHERDQVNEP</sequence>
<keyword evidence="7" id="KW-0677">Repeat</keyword>
<feature type="transmembrane region" description="Helical" evidence="11">
    <location>
        <begin position="245"/>
        <end position="265"/>
    </location>
</feature>
<dbReference type="Gene3D" id="1.20.1280.290">
    <property type="match status" value="2"/>
</dbReference>
<keyword evidence="4" id="KW-1003">Cell membrane</keyword>
<accession>A0A0G4FA77</accession>
<evidence type="ECO:0000313" key="13">
    <source>
        <dbReference type="Proteomes" id="UP000041254"/>
    </source>
</evidence>
<dbReference type="AlphaFoldDB" id="A0A0G4FA77"/>